<accession>A0A9P5A7C4</accession>
<dbReference type="InterPro" id="IPR002110">
    <property type="entry name" value="Ankyrin_rpt"/>
</dbReference>
<evidence type="ECO:0000313" key="7">
    <source>
        <dbReference type="Proteomes" id="UP000730481"/>
    </source>
</evidence>
<sequence>MALVALSSSARSPIAPEKSGKSLEDAIQAFESVLTDDERTKLRHIKAIPDAGAVMTFTAQLDDSNRSRKGRSIASRLHSVLQSVGEFSAFVNTLVSSHPELAALVWGSVQLTMLWKQFSGRVCHPEYFLFYNGPANFTKGQKQLVNALWQSFDQEFKPDVDDIQRCGDEVREEITFAKAQADRQYQELQKKEGETAKQRLGSFMSLSRNKLDKIKEMQLQRDQIESRKQRQQLLESLSSYDYFSPFREACKKRHCGTAQWMFSAFEFNRWKNNTNSSLLWCSGKNPVMLSEEMESKLKDMDQNMFSELEDLGALLQRRIALSNSFYVFLDAVDECEPAERRALLDILSSLGTATLGLRVFLASRESLSVELRGRFPQMERVSMASAGAGSDIGLYVGEALQERKQNGDLVVGDPFLFEEIKCALAHHADGMFLWVTYLIDELCIQYCDDDIRKSLGNLPKDLKETFDRALARIVSRRTNAVAQMIFPWVAVAKRHLTVEELREAISIDIGQSYSKPERRVNGIDRMVSWCENLLHVDEENGTVQFAHRTIYDFITGGCSKPEFADFHVDLEEADHHTGEICITYLHFNDFITTLTRRPQPSHGIMPAAIASTALGRQSKMAKFTPKLRGSSSKHKKSRTNHDIIGTLTSYKRGRQIHHWDLWQRVITHGHDLAQKPWANQEFNSAQSEILRWAHQARHYALIRLIDSCENSSKSGINQIMTRSAAQGDVEVLGVLLERGKSIHRINISLPAASWGGHVDVVNLLLAAGADVNAAATDKCKGRTALQAASEGGHLAVVERLLDAGADVNTAAGDDGGRTALQAASEGGHLAVVERLLAAGADVNAAAGDDGGRTALQAASEGGHLAVIGRLLAAGADVNAKAADGGWRGRTALQAASEGGHLAVVERLLAAEAKVNAKAAVRDGRSALKAAIEGGHLDIVEQLKHARVNMNP</sequence>
<name>A0A9P5A7C4_9HYPO</name>
<dbReference type="Pfam" id="PF22939">
    <property type="entry name" value="WHD_GPIID"/>
    <property type="match status" value="1"/>
</dbReference>
<dbReference type="PANTHER" id="PTHR10039:SF10">
    <property type="entry name" value="NACHT DOMAIN-CONTAINING PROTEIN"/>
    <property type="match status" value="1"/>
</dbReference>
<dbReference type="PROSITE" id="PS50088">
    <property type="entry name" value="ANK_REPEAT"/>
    <property type="match status" value="5"/>
</dbReference>
<evidence type="ECO:0000256" key="1">
    <source>
        <dbReference type="ARBA" id="ARBA00022737"/>
    </source>
</evidence>
<evidence type="ECO:0000259" key="4">
    <source>
        <dbReference type="Pfam" id="PF22939"/>
    </source>
</evidence>
<dbReference type="InterPro" id="IPR054471">
    <property type="entry name" value="GPIID_WHD"/>
</dbReference>
<dbReference type="PANTHER" id="PTHR10039">
    <property type="entry name" value="AMELOGENIN"/>
    <property type="match status" value="1"/>
</dbReference>
<reference evidence="6" key="1">
    <citation type="journal article" date="2017" name="Mycologia">
        <title>Fusarium algeriense, sp. nov., a novel toxigenic crown rot pathogen of durum wheat from Algeria is nested in the Fusarium burgessii species complex.</title>
        <authorList>
            <person name="Laraba I."/>
            <person name="Keddad A."/>
            <person name="Boureghda H."/>
            <person name="Abdallah N."/>
            <person name="Vaughan M.M."/>
            <person name="Proctor R.H."/>
            <person name="Busman M."/>
            <person name="O'Donnell K."/>
        </authorList>
    </citation>
    <scope>NUCLEOTIDE SEQUENCE</scope>
    <source>
        <strain evidence="6">NRRL 25174</strain>
    </source>
</reference>
<feature type="repeat" description="ANK" evidence="2">
    <location>
        <begin position="815"/>
        <end position="847"/>
    </location>
</feature>
<dbReference type="InterPro" id="IPR036770">
    <property type="entry name" value="Ankyrin_rpt-contain_sf"/>
</dbReference>
<feature type="domain" description="GPI inositol-deacylase winged helix" evidence="4">
    <location>
        <begin position="475"/>
        <end position="564"/>
    </location>
</feature>
<dbReference type="Gene3D" id="1.25.40.20">
    <property type="entry name" value="Ankyrin repeat-containing domain"/>
    <property type="match status" value="1"/>
</dbReference>
<dbReference type="EMBL" id="PVQB02000935">
    <property type="protein sequence ID" value="KAF4332948.1"/>
    <property type="molecule type" value="Genomic_DNA"/>
</dbReference>
<dbReference type="AlphaFoldDB" id="A0A9P5A7C4"/>
<organism evidence="6 7">
    <name type="scientific">Fusarium beomiforme</name>
    <dbReference type="NCBI Taxonomy" id="44412"/>
    <lineage>
        <taxon>Eukaryota</taxon>
        <taxon>Fungi</taxon>
        <taxon>Dikarya</taxon>
        <taxon>Ascomycota</taxon>
        <taxon>Pezizomycotina</taxon>
        <taxon>Sordariomycetes</taxon>
        <taxon>Hypocreomycetidae</taxon>
        <taxon>Hypocreales</taxon>
        <taxon>Nectriaceae</taxon>
        <taxon>Fusarium</taxon>
        <taxon>Fusarium burgessii species complex</taxon>
    </lineage>
</organism>
<feature type="domain" description="Nephrocystin 3-like N-terminal" evidence="5">
    <location>
        <begin position="293"/>
        <end position="364"/>
    </location>
</feature>
<dbReference type="InterPro" id="IPR056884">
    <property type="entry name" value="NPHP3-like_N"/>
</dbReference>
<comment type="caution">
    <text evidence="6">The sequence shown here is derived from an EMBL/GenBank/DDBJ whole genome shotgun (WGS) entry which is preliminary data.</text>
</comment>
<reference evidence="6" key="2">
    <citation type="submission" date="2020-02" db="EMBL/GenBank/DDBJ databases">
        <title>Identification and distribution of gene clusters putatively required for synthesis of sphingolipid metabolism inhibitors in phylogenetically diverse species of the filamentous fungus Fusarium.</title>
        <authorList>
            <person name="Kim H.-S."/>
            <person name="Busman M."/>
            <person name="Brown D.W."/>
            <person name="Divon H."/>
            <person name="Uhlig S."/>
            <person name="Proctor R.H."/>
        </authorList>
    </citation>
    <scope>NUCLEOTIDE SEQUENCE</scope>
    <source>
        <strain evidence="6">NRRL 25174</strain>
    </source>
</reference>
<protein>
    <submittedName>
        <fullName evidence="6">Ankyrin repeat</fullName>
    </submittedName>
</protein>
<dbReference type="PROSITE" id="PS50297">
    <property type="entry name" value="ANK_REP_REGION"/>
    <property type="match status" value="4"/>
</dbReference>
<dbReference type="OrthoDB" id="7464126at2759"/>
<evidence type="ECO:0000259" key="5">
    <source>
        <dbReference type="Pfam" id="PF24883"/>
    </source>
</evidence>
<feature type="repeat" description="ANK" evidence="2">
    <location>
        <begin position="850"/>
        <end position="882"/>
    </location>
</feature>
<dbReference type="SUPFAM" id="SSF48403">
    <property type="entry name" value="Ankyrin repeat"/>
    <property type="match status" value="1"/>
</dbReference>
<proteinExistence type="predicted"/>
<feature type="repeat" description="ANK" evidence="2">
    <location>
        <begin position="887"/>
        <end position="919"/>
    </location>
</feature>
<keyword evidence="3" id="KW-0175">Coiled coil</keyword>
<evidence type="ECO:0000256" key="3">
    <source>
        <dbReference type="SAM" id="Coils"/>
    </source>
</evidence>
<gene>
    <name evidence="6" type="ORF">FBEOM_13249</name>
</gene>
<feature type="coiled-coil region" evidence="3">
    <location>
        <begin position="171"/>
        <end position="234"/>
    </location>
</feature>
<feature type="repeat" description="ANK" evidence="2">
    <location>
        <begin position="749"/>
        <end position="776"/>
    </location>
</feature>
<keyword evidence="7" id="KW-1185">Reference proteome</keyword>
<keyword evidence="1" id="KW-0677">Repeat</keyword>
<dbReference type="Pfam" id="PF12796">
    <property type="entry name" value="Ank_2"/>
    <property type="match status" value="2"/>
</dbReference>
<dbReference type="Pfam" id="PF24883">
    <property type="entry name" value="NPHP3_N"/>
    <property type="match status" value="1"/>
</dbReference>
<keyword evidence="2" id="KW-0040">ANK repeat</keyword>
<feature type="repeat" description="ANK" evidence="2">
    <location>
        <begin position="780"/>
        <end position="812"/>
    </location>
</feature>
<dbReference type="SMART" id="SM00248">
    <property type="entry name" value="ANK"/>
    <property type="match status" value="6"/>
</dbReference>
<evidence type="ECO:0000256" key="2">
    <source>
        <dbReference type="PROSITE-ProRule" id="PRU00023"/>
    </source>
</evidence>
<dbReference type="Proteomes" id="UP000730481">
    <property type="component" value="Unassembled WGS sequence"/>
</dbReference>
<evidence type="ECO:0000313" key="6">
    <source>
        <dbReference type="EMBL" id="KAF4332948.1"/>
    </source>
</evidence>
<dbReference type="PRINTS" id="PR01415">
    <property type="entry name" value="ANKYRIN"/>
</dbReference>